<dbReference type="InterPro" id="IPR045304">
    <property type="entry name" value="LbH_SAT"/>
</dbReference>
<keyword evidence="3 6" id="KW-0808">Transferase</keyword>
<name>A7HK97_FERNB</name>
<dbReference type="KEGG" id="fno:Fnod_0465"/>
<dbReference type="Pfam" id="PF00132">
    <property type="entry name" value="Hexapep"/>
    <property type="match status" value="1"/>
</dbReference>
<keyword evidence="2" id="KW-0028">Amino-acid biosynthesis</keyword>
<dbReference type="OrthoDB" id="9801456at2"/>
<gene>
    <name evidence="7" type="ordered locus">Fnod_0465</name>
</gene>
<evidence type="ECO:0000256" key="1">
    <source>
        <dbReference type="ARBA" id="ARBA00007274"/>
    </source>
</evidence>
<evidence type="ECO:0000256" key="4">
    <source>
        <dbReference type="ARBA" id="ARBA00023315"/>
    </source>
</evidence>
<dbReference type="Gene3D" id="2.160.10.10">
    <property type="entry name" value="Hexapeptide repeat proteins"/>
    <property type="match status" value="1"/>
</dbReference>
<dbReference type="EC" id="2.3.1.30" evidence="6"/>
<reference evidence="7 8" key="2">
    <citation type="journal article" date="2009" name="Proc. Natl. Acad. Sci. U.S.A.">
        <title>On the chimeric nature, thermophilic origin, and phylogenetic placement of the Thermotogales.</title>
        <authorList>
            <person name="Zhaxybayeva O."/>
            <person name="Swithers K.S."/>
            <person name="Lapierre P."/>
            <person name="Fournier G.P."/>
            <person name="Bickhart D.M."/>
            <person name="DeBoy R.T."/>
            <person name="Nelson K.E."/>
            <person name="Nesbo C.L."/>
            <person name="Doolittle W.F."/>
            <person name="Gogarten J.P."/>
            <person name="Noll K.M."/>
        </authorList>
    </citation>
    <scope>NUCLEOTIDE SEQUENCE [LARGE SCALE GENOMIC DNA]</scope>
    <source>
        <strain evidence="8">ATCC 35602 / DSM 5306 / Rt17-B1</strain>
    </source>
</reference>
<evidence type="ECO:0000313" key="8">
    <source>
        <dbReference type="Proteomes" id="UP000002415"/>
    </source>
</evidence>
<evidence type="ECO:0000256" key="3">
    <source>
        <dbReference type="ARBA" id="ARBA00022679"/>
    </source>
</evidence>
<dbReference type="AlphaFoldDB" id="A7HK97"/>
<evidence type="ECO:0000256" key="5">
    <source>
        <dbReference type="ARBA" id="ARBA00049486"/>
    </source>
</evidence>
<evidence type="ECO:0000256" key="6">
    <source>
        <dbReference type="PIRNR" id="PIRNR000441"/>
    </source>
</evidence>
<dbReference type="InterPro" id="IPR005881">
    <property type="entry name" value="Ser_O-AcTrfase"/>
</dbReference>
<dbReference type="PANTHER" id="PTHR42811">
    <property type="entry name" value="SERINE ACETYLTRANSFERASE"/>
    <property type="match status" value="1"/>
</dbReference>
<dbReference type="InterPro" id="IPR001451">
    <property type="entry name" value="Hexapep"/>
</dbReference>
<organism evidence="7 8">
    <name type="scientific">Fervidobacterium nodosum (strain ATCC 35602 / DSM 5306 / Rt17-B1)</name>
    <dbReference type="NCBI Taxonomy" id="381764"/>
    <lineage>
        <taxon>Bacteria</taxon>
        <taxon>Thermotogati</taxon>
        <taxon>Thermotogota</taxon>
        <taxon>Thermotogae</taxon>
        <taxon>Thermotogales</taxon>
        <taxon>Fervidobacteriaceae</taxon>
        <taxon>Fervidobacterium</taxon>
    </lineage>
</organism>
<dbReference type="GO" id="GO:0006535">
    <property type="term" value="P:cysteine biosynthetic process from serine"/>
    <property type="evidence" value="ECO:0007669"/>
    <property type="project" value="InterPro"/>
</dbReference>
<dbReference type="GO" id="GO:0009001">
    <property type="term" value="F:serine O-acetyltransferase activity"/>
    <property type="evidence" value="ECO:0007669"/>
    <property type="project" value="UniProtKB-EC"/>
</dbReference>
<protein>
    <recommendedName>
        <fullName evidence="6">Serine acetyltransferase</fullName>
        <ecNumber evidence="6">2.3.1.30</ecNumber>
    </recommendedName>
</protein>
<dbReference type="FunFam" id="2.160.10.10:FF:000007">
    <property type="entry name" value="Serine acetyltransferase"/>
    <property type="match status" value="1"/>
</dbReference>
<comment type="catalytic activity">
    <reaction evidence="5 6">
        <text>L-serine + acetyl-CoA = O-acetyl-L-serine + CoA</text>
        <dbReference type="Rhea" id="RHEA:24560"/>
        <dbReference type="ChEBI" id="CHEBI:33384"/>
        <dbReference type="ChEBI" id="CHEBI:57287"/>
        <dbReference type="ChEBI" id="CHEBI:57288"/>
        <dbReference type="ChEBI" id="CHEBI:58340"/>
        <dbReference type="EC" id="2.3.1.30"/>
    </reaction>
</comment>
<dbReference type="PIRSF" id="PIRSF000441">
    <property type="entry name" value="CysE"/>
    <property type="match status" value="1"/>
</dbReference>
<dbReference type="InterPro" id="IPR053376">
    <property type="entry name" value="Serine_acetyltransferase"/>
</dbReference>
<dbReference type="EMBL" id="CP000771">
    <property type="protein sequence ID" value="ABS60330.1"/>
    <property type="molecule type" value="Genomic_DNA"/>
</dbReference>
<reference evidence="7 8" key="1">
    <citation type="submission" date="2007-07" db="EMBL/GenBank/DDBJ databases">
        <title>Complete sequence of Fervidobacterium nodosum Rt17-B1.</title>
        <authorList>
            <consortium name="US DOE Joint Genome Institute"/>
            <person name="Copeland A."/>
            <person name="Lucas S."/>
            <person name="Lapidus A."/>
            <person name="Barry K."/>
            <person name="Glavina del Rio T."/>
            <person name="Dalin E."/>
            <person name="Tice H."/>
            <person name="Pitluck S."/>
            <person name="Saunders E."/>
            <person name="Brettin T."/>
            <person name="Bruce D."/>
            <person name="Detter J.C."/>
            <person name="Han C."/>
            <person name="Schmutz J."/>
            <person name="Larimer F."/>
            <person name="Land M."/>
            <person name="Hauser L."/>
            <person name="Kyrpides N."/>
            <person name="Mikhailova N."/>
            <person name="Nelson K."/>
            <person name="Gogarten J.P."/>
            <person name="Noll K."/>
            <person name="Richardson P."/>
        </authorList>
    </citation>
    <scope>NUCLEOTIDE SEQUENCE [LARGE SCALE GENOMIC DNA]</scope>
    <source>
        <strain evidence="8">ATCC 35602 / DSM 5306 / Rt17-B1</strain>
    </source>
</reference>
<evidence type="ECO:0000313" key="7">
    <source>
        <dbReference type="EMBL" id="ABS60330.1"/>
    </source>
</evidence>
<dbReference type="Gene3D" id="1.10.3130.10">
    <property type="entry name" value="serine acetyltransferase, domain 1"/>
    <property type="match status" value="1"/>
</dbReference>
<keyword evidence="4 6" id="KW-0012">Acyltransferase</keyword>
<accession>A7HK97</accession>
<dbReference type="STRING" id="381764.Fnod_0465"/>
<dbReference type="HOGENOM" id="CLU_051638_10_1_0"/>
<dbReference type="GO" id="GO:0005737">
    <property type="term" value="C:cytoplasm"/>
    <property type="evidence" value="ECO:0007669"/>
    <property type="project" value="InterPro"/>
</dbReference>
<dbReference type="InterPro" id="IPR042122">
    <property type="entry name" value="Ser_AcTrfase_N_sf"/>
</dbReference>
<dbReference type="eggNOG" id="COG1045">
    <property type="taxonomic scope" value="Bacteria"/>
</dbReference>
<keyword evidence="8" id="KW-1185">Reference proteome</keyword>
<dbReference type="NCBIfam" id="NF041874">
    <property type="entry name" value="EPS_EpsC"/>
    <property type="match status" value="1"/>
</dbReference>
<proteinExistence type="inferred from homology"/>
<comment type="similarity">
    <text evidence="1 6">Belongs to the transferase hexapeptide repeat family.</text>
</comment>
<dbReference type="InterPro" id="IPR011004">
    <property type="entry name" value="Trimer_LpxA-like_sf"/>
</dbReference>
<evidence type="ECO:0000256" key="2">
    <source>
        <dbReference type="ARBA" id="ARBA00022605"/>
    </source>
</evidence>
<dbReference type="Proteomes" id="UP000002415">
    <property type="component" value="Chromosome"/>
</dbReference>
<dbReference type="CDD" id="cd03354">
    <property type="entry name" value="LbH_SAT"/>
    <property type="match status" value="1"/>
</dbReference>
<sequence length="221" mass="24761">MFQVGVLNTKVIFGKKIINLFKEFSSLRNTLREDREALKKFDPSFEVWYQYWFHAGYKSLRLYRISKAFYDSGFKFLGYLFYHLNRVIYSVDIHPAAKIAPGVVIDHGTGIVIGSTAEVGRWTVIYHGVTLGAKYIMSGKRHPTIGENVILGAGCKVLGPIYVGNNTKVGANSVVLHNVPDNSTVVGIPAKIVNSSKAKSNLEDDSVCRKEIDKFELTYTF</sequence>
<dbReference type="SUPFAM" id="SSF51161">
    <property type="entry name" value="Trimeric LpxA-like enzymes"/>
    <property type="match status" value="1"/>
</dbReference>
<dbReference type="RefSeq" id="WP_011993650.1">
    <property type="nucleotide sequence ID" value="NC_009718.1"/>
</dbReference>